<evidence type="ECO:0000256" key="8">
    <source>
        <dbReference type="RuleBase" id="RU000320"/>
    </source>
</evidence>
<protein>
    <submittedName>
        <fullName evidence="11">Multisubunit sodium/proton antiporter MrpD subunit</fullName>
    </submittedName>
</protein>
<feature type="transmembrane region" description="Helical" evidence="9">
    <location>
        <begin position="299"/>
        <end position="322"/>
    </location>
</feature>
<feature type="transmembrane region" description="Helical" evidence="9">
    <location>
        <begin position="107"/>
        <end position="124"/>
    </location>
</feature>
<comment type="similarity">
    <text evidence="2">Belongs to the CPA3 antiporters (TC 2.A.63) subunit D family.</text>
</comment>
<dbReference type="AlphaFoldDB" id="A0A3D9KRB1"/>
<evidence type="ECO:0000256" key="5">
    <source>
        <dbReference type="ARBA" id="ARBA00022692"/>
    </source>
</evidence>
<evidence type="ECO:0000256" key="2">
    <source>
        <dbReference type="ARBA" id="ARBA00005346"/>
    </source>
</evidence>
<evidence type="ECO:0000313" key="12">
    <source>
        <dbReference type="Proteomes" id="UP000256977"/>
    </source>
</evidence>
<feature type="transmembrane region" description="Helical" evidence="9">
    <location>
        <begin position="403"/>
        <end position="422"/>
    </location>
</feature>
<evidence type="ECO:0000256" key="3">
    <source>
        <dbReference type="ARBA" id="ARBA00022449"/>
    </source>
</evidence>
<keyword evidence="7 9" id="KW-0472">Membrane</keyword>
<evidence type="ECO:0000256" key="7">
    <source>
        <dbReference type="ARBA" id="ARBA00023136"/>
    </source>
</evidence>
<dbReference type="NCBIfam" id="NF005818">
    <property type="entry name" value="PRK07691.1"/>
    <property type="match status" value="1"/>
</dbReference>
<reference evidence="11 12" key="1">
    <citation type="submission" date="2018-07" db="EMBL/GenBank/DDBJ databases">
        <title>Genomic Encyclopedia of Type Strains, Phase III (KMG-III): the genomes of soil and plant-associated and newly described type strains.</title>
        <authorList>
            <person name="Whitman W."/>
        </authorList>
    </citation>
    <scope>NUCLEOTIDE SEQUENCE [LARGE SCALE GENOMIC DNA]</scope>
    <source>
        <strain evidence="11 12">CECT 7287</strain>
    </source>
</reference>
<dbReference type="Proteomes" id="UP000256977">
    <property type="component" value="Unassembled WGS sequence"/>
</dbReference>
<feature type="transmembrane region" description="Helical" evidence="9">
    <location>
        <begin position="162"/>
        <end position="184"/>
    </location>
</feature>
<proteinExistence type="inferred from homology"/>
<keyword evidence="4" id="KW-1003">Cell membrane</keyword>
<keyword evidence="6 9" id="KW-1133">Transmembrane helix</keyword>
<dbReference type="PANTHER" id="PTHR42703:SF1">
    <property type="entry name" value="NA(+)_H(+) ANTIPORTER SUBUNIT D1"/>
    <property type="match status" value="1"/>
</dbReference>
<feature type="transmembrane region" description="Helical" evidence="9">
    <location>
        <begin position="6"/>
        <end position="24"/>
    </location>
</feature>
<dbReference type="PRINTS" id="PR01437">
    <property type="entry name" value="NUOXDRDTASE4"/>
</dbReference>
<gene>
    <name evidence="11" type="ORF">DFP98_101182</name>
</gene>
<evidence type="ECO:0000256" key="6">
    <source>
        <dbReference type="ARBA" id="ARBA00022989"/>
    </source>
</evidence>
<feature type="transmembrane region" description="Helical" evidence="9">
    <location>
        <begin position="130"/>
        <end position="150"/>
    </location>
</feature>
<feature type="transmembrane region" description="Helical" evidence="9">
    <location>
        <begin position="451"/>
        <end position="472"/>
    </location>
</feature>
<dbReference type="Pfam" id="PF00361">
    <property type="entry name" value="Proton_antipo_M"/>
    <property type="match status" value="1"/>
</dbReference>
<feature type="transmembrane region" description="Helical" evidence="9">
    <location>
        <begin position="31"/>
        <end position="51"/>
    </location>
</feature>
<dbReference type="InterPro" id="IPR001750">
    <property type="entry name" value="ND/Mrp_TM"/>
</dbReference>
<keyword evidence="3" id="KW-0050">Antiport</keyword>
<organism evidence="11 12">
    <name type="scientific">Cohnella phaseoli</name>
    <dbReference type="NCBI Taxonomy" id="456490"/>
    <lineage>
        <taxon>Bacteria</taxon>
        <taxon>Bacillati</taxon>
        <taxon>Bacillota</taxon>
        <taxon>Bacilli</taxon>
        <taxon>Bacillales</taxon>
        <taxon>Paenibacillaceae</taxon>
        <taxon>Cohnella</taxon>
    </lineage>
</organism>
<accession>A0A3D9KRB1</accession>
<feature type="transmembrane region" description="Helical" evidence="9">
    <location>
        <begin position="241"/>
        <end position="264"/>
    </location>
</feature>
<dbReference type="EMBL" id="QRDZ01000001">
    <property type="protein sequence ID" value="RED89211.1"/>
    <property type="molecule type" value="Genomic_DNA"/>
</dbReference>
<keyword evidence="12" id="KW-1185">Reference proteome</keyword>
<feature type="transmembrane region" description="Helical" evidence="9">
    <location>
        <begin position="334"/>
        <end position="353"/>
    </location>
</feature>
<evidence type="ECO:0000256" key="1">
    <source>
        <dbReference type="ARBA" id="ARBA00004651"/>
    </source>
</evidence>
<evidence type="ECO:0000259" key="10">
    <source>
        <dbReference type="Pfam" id="PF00361"/>
    </source>
</evidence>
<dbReference type="InterPro" id="IPR003918">
    <property type="entry name" value="NADH_UbQ_OxRdtase"/>
</dbReference>
<keyword evidence="5 8" id="KW-0812">Transmembrane</keyword>
<dbReference type="RefSeq" id="WP_116058670.1">
    <property type="nucleotide sequence ID" value="NZ_QRDZ01000001.1"/>
</dbReference>
<feature type="domain" description="NADH:quinone oxidoreductase/Mrp antiporter transmembrane" evidence="10">
    <location>
        <begin position="127"/>
        <end position="416"/>
    </location>
</feature>
<sequence length="500" mass="54194">MNNSVVLPLIIPLLTAIVLVFLPNRVRAQRIVAVIGVLGNLVAALVLIGQIDRNGIQTLHLGGWAPPYGIVFVADMLSGLLVLTTSVISLFCLWFMFRSVEKQREKMYIYPLFQFLLVGVYGSFLTGDLFNLFVCFEVMLIASYAMMVLGGSKRQLRETLKYMMVNILSSALFVATMAYLYGAVGTLNMAHLSQRVAEIGQGGMLDVIAVLLLLVFSLKAGLFLFFWLPGSYSAPPAAVRALFGGLLTKVGLYAMIRVFSLIFYHESQVTHTWIAAMSAATMILGSIGASAYRDVPRIINYNVIIGVGFVGFGLSLGAVHAWDGIIFYLLHDMLAKTLLFVLAGMLIAAAGTERLQDMGGLIKRYPLLGWLVFGTMLALVGIPPLSGFPGKLLLLRSGIEAEAYWLFGIGLASSFFVLYSLLRIFRMAFWGAEKDTKGDKGAGEEGTAQRAVTGMAPAILGMFALLIAMGLAGERVYGLVRQASEVLGNAALYIDAVMKG</sequence>
<dbReference type="GO" id="GO:0008137">
    <property type="term" value="F:NADH dehydrogenase (ubiquinone) activity"/>
    <property type="evidence" value="ECO:0007669"/>
    <property type="project" value="InterPro"/>
</dbReference>
<dbReference type="GO" id="GO:0042773">
    <property type="term" value="P:ATP synthesis coupled electron transport"/>
    <property type="evidence" value="ECO:0007669"/>
    <property type="project" value="InterPro"/>
</dbReference>
<comment type="caution">
    <text evidence="11">The sequence shown here is derived from an EMBL/GenBank/DDBJ whole genome shotgun (WGS) entry which is preliminary data.</text>
</comment>
<feature type="transmembrane region" description="Helical" evidence="9">
    <location>
        <begin position="204"/>
        <end position="229"/>
    </location>
</feature>
<dbReference type="InterPro" id="IPR050586">
    <property type="entry name" value="CPA3_Na-H_Antiporter_D"/>
</dbReference>
<dbReference type="GO" id="GO:0015297">
    <property type="term" value="F:antiporter activity"/>
    <property type="evidence" value="ECO:0007669"/>
    <property type="project" value="UniProtKB-KW"/>
</dbReference>
<dbReference type="PANTHER" id="PTHR42703">
    <property type="entry name" value="NADH DEHYDROGENASE"/>
    <property type="match status" value="1"/>
</dbReference>
<feature type="transmembrane region" description="Helical" evidence="9">
    <location>
        <begin position="270"/>
        <end position="292"/>
    </location>
</feature>
<evidence type="ECO:0000256" key="4">
    <source>
        <dbReference type="ARBA" id="ARBA00022475"/>
    </source>
</evidence>
<dbReference type="GO" id="GO:0005886">
    <property type="term" value="C:plasma membrane"/>
    <property type="evidence" value="ECO:0007669"/>
    <property type="project" value="UniProtKB-SubCell"/>
</dbReference>
<feature type="transmembrane region" description="Helical" evidence="9">
    <location>
        <begin position="71"/>
        <end position="95"/>
    </location>
</feature>
<feature type="transmembrane region" description="Helical" evidence="9">
    <location>
        <begin position="365"/>
        <end position="383"/>
    </location>
</feature>
<keyword evidence="3" id="KW-0813">Transport</keyword>
<comment type="subcellular location">
    <subcellularLocation>
        <location evidence="1">Cell membrane</location>
        <topology evidence="1">Multi-pass membrane protein</topology>
    </subcellularLocation>
    <subcellularLocation>
        <location evidence="8">Membrane</location>
        <topology evidence="8">Multi-pass membrane protein</topology>
    </subcellularLocation>
</comment>
<dbReference type="OrthoDB" id="9811718at2"/>
<evidence type="ECO:0000256" key="9">
    <source>
        <dbReference type="SAM" id="Phobius"/>
    </source>
</evidence>
<evidence type="ECO:0000313" key="11">
    <source>
        <dbReference type="EMBL" id="RED89211.1"/>
    </source>
</evidence>
<name>A0A3D9KRB1_9BACL</name>